<reference evidence="1 2" key="1">
    <citation type="submission" date="2019-12" db="EMBL/GenBank/DDBJ databases">
        <title>Spirosoma sp. HMF4905 genome sequencing and assembly.</title>
        <authorList>
            <person name="Kang H."/>
            <person name="Cha I."/>
            <person name="Kim H."/>
            <person name="Joh K."/>
        </authorList>
    </citation>
    <scope>NUCLEOTIDE SEQUENCE [LARGE SCALE GENOMIC DNA]</scope>
    <source>
        <strain evidence="1 2">HMF4905</strain>
    </source>
</reference>
<organism evidence="1 2">
    <name type="scientific">Spirosoma arboris</name>
    <dbReference type="NCBI Taxonomy" id="2682092"/>
    <lineage>
        <taxon>Bacteria</taxon>
        <taxon>Pseudomonadati</taxon>
        <taxon>Bacteroidota</taxon>
        <taxon>Cytophagia</taxon>
        <taxon>Cytophagales</taxon>
        <taxon>Cytophagaceae</taxon>
        <taxon>Spirosoma</taxon>
    </lineage>
</organism>
<sequence>MPFTLWFDNVVDQLNEFGYPLPLTDKEIEWMEDVWEHFYMSPVEAALLFINEYER</sequence>
<dbReference type="EMBL" id="WPIN01000007">
    <property type="protein sequence ID" value="MVM32453.1"/>
    <property type="molecule type" value="Genomic_DNA"/>
</dbReference>
<keyword evidence="2" id="KW-1185">Reference proteome</keyword>
<name>A0A7K1SFC9_9BACT</name>
<evidence type="ECO:0000313" key="2">
    <source>
        <dbReference type="Proteomes" id="UP000436006"/>
    </source>
</evidence>
<comment type="caution">
    <text evidence="1">The sequence shown here is derived from an EMBL/GenBank/DDBJ whole genome shotgun (WGS) entry which is preliminary data.</text>
</comment>
<gene>
    <name evidence="1" type="ORF">GO755_20580</name>
</gene>
<accession>A0A7K1SFC9</accession>
<evidence type="ECO:0000313" key="1">
    <source>
        <dbReference type="EMBL" id="MVM32453.1"/>
    </source>
</evidence>
<dbReference type="RefSeq" id="WP_157587163.1">
    <property type="nucleotide sequence ID" value="NZ_WPIN01000007.1"/>
</dbReference>
<proteinExistence type="predicted"/>
<dbReference type="AlphaFoldDB" id="A0A7K1SFC9"/>
<dbReference type="Proteomes" id="UP000436006">
    <property type="component" value="Unassembled WGS sequence"/>
</dbReference>
<protein>
    <submittedName>
        <fullName evidence="1">Uncharacterized protein</fullName>
    </submittedName>
</protein>